<comment type="subunit">
    <text evidence="3">Monomer.</text>
</comment>
<evidence type="ECO:0000256" key="11">
    <source>
        <dbReference type="ARBA" id="ARBA00047860"/>
    </source>
</evidence>
<dbReference type="InterPro" id="IPR027281">
    <property type="entry name" value="Lys1"/>
</dbReference>
<evidence type="ECO:0000313" key="14">
    <source>
        <dbReference type="EMBL" id="RZF22741.1"/>
    </source>
</evidence>
<sequence length="353" mass="40574">MTTIWLRDEDKEFEKRTPLTPENAKKLLDAGYKVIVEKSNDRIFPIQEYEKLGCEIKESHAWIEEAPVSDDVFILGLKELKETDTFPLKHNHIYFAHIYKGQNGAEKVFHRYSEGQGTLFDLEFLLNEDKRRVAAFGYWAGYVGAALSVENFFSESPAPLRHYSSKDEWLKIINEKRQGKRNPCTFIIGALGRCGSGARELLDDLELESVNWDVDETKKGGPFEEIINADIFINTVLMTTKIPPFLDKSLMERNQKLSYICDVSCDPNSDLNPIPIYDVHTTWDKPLHRIESSIDHECNIIAIDNLPSALPKESSIDYSNQLIPHLLELKNAKNYFTWSHAKEIFETKKSANK</sequence>
<evidence type="ECO:0000256" key="10">
    <source>
        <dbReference type="ARBA" id="ARBA00033228"/>
    </source>
</evidence>
<dbReference type="PANTHER" id="PTHR11133">
    <property type="entry name" value="SACCHAROPINE DEHYDROGENASE"/>
    <property type="match status" value="1"/>
</dbReference>
<dbReference type="InterPro" id="IPR007698">
    <property type="entry name" value="AlaDH/PNT_NAD(H)-bd"/>
</dbReference>
<comment type="catalytic activity">
    <reaction evidence="11">
        <text>L-saccharopine + NAD(+) + H2O = L-lysine + 2-oxoglutarate + NADH + H(+)</text>
        <dbReference type="Rhea" id="RHEA:12440"/>
        <dbReference type="ChEBI" id="CHEBI:15377"/>
        <dbReference type="ChEBI" id="CHEBI:15378"/>
        <dbReference type="ChEBI" id="CHEBI:16810"/>
        <dbReference type="ChEBI" id="CHEBI:32551"/>
        <dbReference type="ChEBI" id="CHEBI:57540"/>
        <dbReference type="ChEBI" id="CHEBI:57945"/>
        <dbReference type="ChEBI" id="CHEBI:57951"/>
        <dbReference type="EC" id="1.5.1.7"/>
    </reaction>
</comment>
<comment type="pathway">
    <text evidence="1">Amino-acid biosynthesis; L-lysine biosynthesis via AAA pathway; L-lysine from L-alpha-aminoadipate (fungal route): step 3/3.</text>
</comment>
<dbReference type="RefSeq" id="WP_114705686.1">
    <property type="nucleotide sequence ID" value="NZ_QDKL01000001.1"/>
</dbReference>
<dbReference type="SUPFAM" id="SSF51735">
    <property type="entry name" value="NAD(P)-binding Rossmann-fold domains"/>
    <property type="match status" value="1"/>
</dbReference>
<dbReference type="InterPro" id="IPR036291">
    <property type="entry name" value="NAD(P)-bd_dom_sf"/>
</dbReference>
<dbReference type="CDD" id="cd12188">
    <property type="entry name" value="SDH"/>
    <property type="match status" value="1"/>
</dbReference>
<evidence type="ECO:0000256" key="8">
    <source>
        <dbReference type="ARBA" id="ARBA00023027"/>
    </source>
</evidence>
<feature type="domain" description="Alanine dehydrogenase/pyridine nucleotide transhydrogenase N-terminal" evidence="13">
    <location>
        <begin position="5"/>
        <end position="143"/>
    </location>
</feature>
<accession>A0ABY0ILI0</accession>
<dbReference type="Proteomes" id="UP000443582">
    <property type="component" value="Unassembled WGS sequence"/>
</dbReference>
<dbReference type="InterPro" id="IPR051168">
    <property type="entry name" value="AASS"/>
</dbReference>
<evidence type="ECO:0000256" key="2">
    <source>
        <dbReference type="ARBA" id="ARBA00005689"/>
    </source>
</evidence>
<evidence type="ECO:0000259" key="12">
    <source>
        <dbReference type="SMART" id="SM01002"/>
    </source>
</evidence>
<dbReference type="EMBL" id="QDKL01000001">
    <property type="protein sequence ID" value="RZF22741.1"/>
    <property type="molecule type" value="Genomic_DNA"/>
</dbReference>
<dbReference type="SUPFAM" id="SSF52283">
    <property type="entry name" value="Formate/glycerate dehydrogenase catalytic domain-like"/>
    <property type="match status" value="1"/>
</dbReference>
<gene>
    <name evidence="14" type="ORF">DAY19_02915</name>
</gene>
<dbReference type="Pfam" id="PF05222">
    <property type="entry name" value="AlaDh_PNT_N"/>
    <property type="match status" value="1"/>
</dbReference>
<keyword evidence="6" id="KW-0028">Amino-acid biosynthesis</keyword>
<keyword evidence="8" id="KW-0520">NAD</keyword>
<organism evidence="14 15">
    <name type="scientific">Halobacteriovorax vibrionivorans</name>
    <dbReference type="NCBI Taxonomy" id="2152716"/>
    <lineage>
        <taxon>Bacteria</taxon>
        <taxon>Pseudomonadati</taxon>
        <taxon>Bdellovibrionota</taxon>
        <taxon>Bacteriovoracia</taxon>
        <taxon>Bacteriovoracales</taxon>
        <taxon>Halobacteriovoraceae</taxon>
        <taxon>Halobacteriovorax</taxon>
    </lineage>
</organism>
<protein>
    <recommendedName>
        <fullName evidence="5">Saccharopine dehydrogenase [NAD(+), L-lysine-forming]</fullName>
        <ecNumber evidence="4">1.5.1.7</ecNumber>
    </recommendedName>
    <alternativeName>
        <fullName evidence="10">Lysine--2-oxoglutarate reductase</fullName>
    </alternativeName>
</protein>
<evidence type="ECO:0000256" key="7">
    <source>
        <dbReference type="ARBA" id="ARBA00023002"/>
    </source>
</evidence>
<proteinExistence type="inferred from homology"/>
<dbReference type="Pfam" id="PF01262">
    <property type="entry name" value="AlaDh_PNT_C"/>
    <property type="match status" value="1"/>
</dbReference>
<comment type="caution">
    <text evidence="14">The sequence shown here is derived from an EMBL/GenBank/DDBJ whole genome shotgun (WGS) entry which is preliminary data.</text>
</comment>
<reference evidence="15" key="1">
    <citation type="journal article" date="2019" name="Int. J. Syst. Evol. Microbiol.">
        <title>Halobacteriovorax valvorus sp. nov., a novel prokaryotic predator isolated from coastal seawater of China.</title>
        <authorList>
            <person name="Chen M.-X."/>
        </authorList>
    </citation>
    <scope>NUCLEOTIDE SEQUENCE [LARGE SCALE GENOMIC DNA]</scope>
    <source>
        <strain evidence="15">BL9</strain>
    </source>
</reference>
<evidence type="ECO:0000256" key="5">
    <source>
        <dbReference type="ARBA" id="ARBA00021221"/>
    </source>
</evidence>
<evidence type="ECO:0000256" key="4">
    <source>
        <dbReference type="ARBA" id="ARBA00012847"/>
    </source>
</evidence>
<evidence type="ECO:0000256" key="1">
    <source>
        <dbReference type="ARBA" id="ARBA00004884"/>
    </source>
</evidence>
<dbReference type="PIRSF" id="PIRSF018250">
    <property type="entry name" value="Saccharopine_DH_Lys"/>
    <property type="match status" value="1"/>
</dbReference>
<evidence type="ECO:0000256" key="9">
    <source>
        <dbReference type="ARBA" id="ARBA00023157"/>
    </source>
</evidence>
<dbReference type="SMART" id="SM01002">
    <property type="entry name" value="AlaDh_PNT_C"/>
    <property type="match status" value="1"/>
</dbReference>
<evidence type="ECO:0000259" key="13">
    <source>
        <dbReference type="SMART" id="SM01003"/>
    </source>
</evidence>
<keyword evidence="9" id="KW-1015">Disulfide bond</keyword>
<name>A0ABY0ILI0_9BACT</name>
<keyword evidence="7" id="KW-0560">Oxidoreductase</keyword>
<dbReference type="SMART" id="SM01003">
    <property type="entry name" value="AlaDh_PNT_N"/>
    <property type="match status" value="1"/>
</dbReference>
<dbReference type="PANTHER" id="PTHR11133:SF23">
    <property type="entry name" value="SACCHAROPINE DEHYDROGENASE [NAD(+), L-LYSINE-FORMING]"/>
    <property type="match status" value="1"/>
</dbReference>
<dbReference type="Gene3D" id="3.40.50.720">
    <property type="entry name" value="NAD(P)-binding Rossmann-like Domain"/>
    <property type="match status" value="2"/>
</dbReference>
<evidence type="ECO:0000256" key="3">
    <source>
        <dbReference type="ARBA" id="ARBA00011245"/>
    </source>
</evidence>
<evidence type="ECO:0000313" key="15">
    <source>
        <dbReference type="Proteomes" id="UP000443582"/>
    </source>
</evidence>
<keyword evidence="15" id="KW-1185">Reference proteome</keyword>
<dbReference type="InterPro" id="IPR007886">
    <property type="entry name" value="AlaDH/PNT_N"/>
</dbReference>
<feature type="domain" description="Alanine dehydrogenase/pyridine nucleotide transhydrogenase NAD(H)-binding" evidence="12">
    <location>
        <begin position="173"/>
        <end position="298"/>
    </location>
</feature>
<dbReference type="EC" id="1.5.1.7" evidence="4"/>
<evidence type="ECO:0000256" key="6">
    <source>
        <dbReference type="ARBA" id="ARBA00022605"/>
    </source>
</evidence>
<comment type="similarity">
    <text evidence="2">Belongs to the AlaDH/PNT family.</text>
</comment>